<reference evidence="2" key="2">
    <citation type="submission" date="2015-03" db="UniProtKB">
        <authorList>
            <consortium name="EnsemblPlants"/>
        </authorList>
    </citation>
    <scope>IDENTIFICATION</scope>
</reference>
<dbReference type="Gramene" id="OBART05G05700.1">
    <property type="protein sequence ID" value="OBART05G05700.1"/>
    <property type="gene ID" value="OBART05G05700"/>
</dbReference>
<keyword evidence="1" id="KW-0812">Transmembrane</keyword>
<protein>
    <submittedName>
        <fullName evidence="2">Uncharacterized protein</fullName>
    </submittedName>
</protein>
<keyword evidence="3" id="KW-1185">Reference proteome</keyword>
<sequence length="58" mass="6629">MDEFTMPCPKKVMHDKKVPLTNCSIIMGELGFLIVIGINQICVFYSLLMAVYTSKFRL</sequence>
<dbReference type="HOGENOM" id="CLU_2982223_0_0_1"/>
<dbReference type="AlphaFoldDB" id="A0A0D3G417"/>
<dbReference type="PaxDb" id="65489-OBART05G05700.1"/>
<proteinExistence type="predicted"/>
<name>A0A0D3G417_9ORYZ</name>
<accession>A0A0D3G417</accession>
<evidence type="ECO:0000256" key="1">
    <source>
        <dbReference type="SAM" id="Phobius"/>
    </source>
</evidence>
<reference evidence="2" key="1">
    <citation type="journal article" date="2009" name="Rice">
        <title>De Novo Next Generation Sequencing of Plant Genomes.</title>
        <authorList>
            <person name="Rounsley S."/>
            <person name="Marri P.R."/>
            <person name="Yu Y."/>
            <person name="He R."/>
            <person name="Sisneros N."/>
            <person name="Goicoechea J.L."/>
            <person name="Lee S.J."/>
            <person name="Angelova A."/>
            <person name="Kudrna D."/>
            <person name="Luo M."/>
            <person name="Affourtit J."/>
            <person name="Desany B."/>
            <person name="Knight J."/>
            <person name="Niazi F."/>
            <person name="Egholm M."/>
            <person name="Wing R.A."/>
        </authorList>
    </citation>
    <scope>NUCLEOTIDE SEQUENCE [LARGE SCALE GENOMIC DNA]</scope>
    <source>
        <strain evidence="2">cv. IRGC 105608</strain>
    </source>
</reference>
<organism evidence="2">
    <name type="scientific">Oryza barthii</name>
    <dbReference type="NCBI Taxonomy" id="65489"/>
    <lineage>
        <taxon>Eukaryota</taxon>
        <taxon>Viridiplantae</taxon>
        <taxon>Streptophyta</taxon>
        <taxon>Embryophyta</taxon>
        <taxon>Tracheophyta</taxon>
        <taxon>Spermatophyta</taxon>
        <taxon>Magnoliopsida</taxon>
        <taxon>Liliopsida</taxon>
        <taxon>Poales</taxon>
        <taxon>Poaceae</taxon>
        <taxon>BOP clade</taxon>
        <taxon>Oryzoideae</taxon>
        <taxon>Oryzeae</taxon>
        <taxon>Oryzinae</taxon>
        <taxon>Oryza</taxon>
    </lineage>
</organism>
<dbReference type="Proteomes" id="UP000026960">
    <property type="component" value="Chromosome 5"/>
</dbReference>
<dbReference type="EnsemblPlants" id="OBART05G05700.1">
    <property type="protein sequence ID" value="OBART05G05700.1"/>
    <property type="gene ID" value="OBART05G05700"/>
</dbReference>
<evidence type="ECO:0000313" key="3">
    <source>
        <dbReference type="Proteomes" id="UP000026960"/>
    </source>
</evidence>
<feature type="transmembrane region" description="Helical" evidence="1">
    <location>
        <begin position="30"/>
        <end position="52"/>
    </location>
</feature>
<keyword evidence="1" id="KW-0472">Membrane</keyword>
<evidence type="ECO:0000313" key="2">
    <source>
        <dbReference type="EnsemblPlants" id="OBART05G05700.1"/>
    </source>
</evidence>
<keyword evidence="1" id="KW-1133">Transmembrane helix</keyword>